<evidence type="ECO:0000259" key="7">
    <source>
        <dbReference type="Pfam" id="PF02518"/>
    </source>
</evidence>
<dbReference type="RefSeq" id="WP_066319078.1">
    <property type="nucleotide sequence ID" value="NZ_LQRT01000058.1"/>
</dbReference>
<dbReference type="Pfam" id="PF02518">
    <property type="entry name" value="HATPase_c"/>
    <property type="match status" value="1"/>
</dbReference>
<evidence type="ECO:0000256" key="5">
    <source>
        <dbReference type="ARBA" id="ARBA00023012"/>
    </source>
</evidence>
<reference evidence="8 9" key="1">
    <citation type="submission" date="2016-01" db="EMBL/GenBank/DDBJ databases">
        <title>The draft genome sequence of Aquimarina sp. RZW4-3-2.</title>
        <authorList>
            <person name="Wang Y."/>
        </authorList>
    </citation>
    <scope>NUCLEOTIDE SEQUENCE [LARGE SCALE GENOMIC DNA]</scope>
    <source>
        <strain evidence="8 9">RZW4-3-2</strain>
    </source>
</reference>
<dbReference type="PANTHER" id="PTHR24421">
    <property type="entry name" value="NITRATE/NITRITE SENSOR PROTEIN NARX-RELATED"/>
    <property type="match status" value="1"/>
</dbReference>
<evidence type="ECO:0000313" key="8">
    <source>
        <dbReference type="EMBL" id="KZS38282.1"/>
    </source>
</evidence>
<dbReference type="CDD" id="cd16917">
    <property type="entry name" value="HATPase_UhpB-NarQ-NarX-like"/>
    <property type="match status" value="1"/>
</dbReference>
<dbReference type="OrthoDB" id="9778366at2"/>
<keyword evidence="6" id="KW-1133">Transmembrane helix</keyword>
<dbReference type="GO" id="GO:0004673">
    <property type="term" value="F:protein histidine kinase activity"/>
    <property type="evidence" value="ECO:0007669"/>
    <property type="project" value="UniProtKB-EC"/>
</dbReference>
<keyword evidence="4" id="KW-0418">Kinase</keyword>
<keyword evidence="9" id="KW-1185">Reference proteome</keyword>
<protein>
    <recommendedName>
        <fullName evidence="2">histidine kinase</fullName>
        <ecNumber evidence="2">2.7.13.3</ecNumber>
    </recommendedName>
</protein>
<comment type="caution">
    <text evidence="8">The sequence shown here is derived from an EMBL/GenBank/DDBJ whole genome shotgun (WGS) entry which is preliminary data.</text>
</comment>
<dbReference type="InterPro" id="IPR011990">
    <property type="entry name" value="TPR-like_helical_dom_sf"/>
</dbReference>
<evidence type="ECO:0000256" key="2">
    <source>
        <dbReference type="ARBA" id="ARBA00012438"/>
    </source>
</evidence>
<organism evidence="8 9">
    <name type="scientific">Aquimarina aggregata</name>
    <dbReference type="NCBI Taxonomy" id="1642818"/>
    <lineage>
        <taxon>Bacteria</taxon>
        <taxon>Pseudomonadati</taxon>
        <taxon>Bacteroidota</taxon>
        <taxon>Flavobacteriia</taxon>
        <taxon>Flavobacteriales</taxon>
        <taxon>Flavobacteriaceae</taxon>
        <taxon>Aquimarina</taxon>
    </lineage>
</organism>
<keyword evidence="6" id="KW-0812">Transmembrane</keyword>
<sequence>MLKSKVYIFVFIIACNSQIFSQHKKDILTLITTVKNTTEKTKKLLLLDSLSNEISKMQSNDFDFYKKNYAKYTNQYIALAKTLDSIDLAAFETSKFTYHYLNIIGKPDSAHIIINNIIRDSNSIKKRVNLAHLYVKRAGASYQTDHLENAIKDYSRAEKIYHQTGDSIYEADAIYFNGQATERLGKLGQAVLKYQDANKLYAKLKDTAYVAFSGLAVSGIFSQLYLLEKSFEERQKIRKLLNSQKHKDYIALSELYINDARDFVKKKEYIKEEQAYLKALELLKTKTKEARDLFRIRSYLSEYYANQNQLVKAKKYLDTLEQSPNLVTNSFDRIFYLKALSRFKKADKKYKEAIAAFEEEINIFKKSGDIRGQVALEKELYECYKKINNKTAALAHLDRYTVLKDSIYSLTRSNSVIYYKTLYETEKRDNKIAIQEASINILEEKDKAKRNLLIFGGIGLSLVFLCVYLFRNRTLLMRNKLLQQSFLQELLQTQERISKRISKDLHDSVGQSLLLIKNRTLQNDDKQTAEIVDGVINEVRSISRSLHPFKLDELGLTVTLQSSVEMIDDSYDIFISAEIDNIDKVFDQDKEINIYRLVQESFNNILKHSNARSAEIKVINKDNNVEIIITDNGKGFDVIQEKTSMSKIGLKTLSERSKYLKANFKIFSEINQGTTLVFNIPKYG</sequence>
<dbReference type="InterPro" id="IPR003594">
    <property type="entry name" value="HATPase_dom"/>
</dbReference>
<evidence type="ECO:0000313" key="9">
    <source>
        <dbReference type="Proteomes" id="UP000076715"/>
    </source>
</evidence>
<dbReference type="GO" id="GO:0000160">
    <property type="term" value="P:phosphorelay signal transduction system"/>
    <property type="evidence" value="ECO:0007669"/>
    <property type="project" value="UniProtKB-KW"/>
</dbReference>
<evidence type="ECO:0000256" key="4">
    <source>
        <dbReference type="ARBA" id="ARBA00022777"/>
    </source>
</evidence>
<evidence type="ECO:0000256" key="6">
    <source>
        <dbReference type="SAM" id="Phobius"/>
    </source>
</evidence>
<keyword evidence="3" id="KW-0808">Transferase</keyword>
<dbReference type="Gene3D" id="1.25.40.10">
    <property type="entry name" value="Tetratricopeptide repeat domain"/>
    <property type="match status" value="2"/>
</dbReference>
<proteinExistence type="predicted"/>
<dbReference type="AlphaFoldDB" id="A0A162WTC5"/>
<feature type="transmembrane region" description="Helical" evidence="6">
    <location>
        <begin position="452"/>
        <end position="470"/>
    </location>
</feature>
<dbReference type="InterPro" id="IPR036890">
    <property type="entry name" value="HATPase_C_sf"/>
</dbReference>
<gene>
    <name evidence="8" type="ORF">AWE51_17120</name>
</gene>
<dbReference type="PANTHER" id="PTHR24421:SF10">
    <property type="entry name" value="NITRATE_NITRITE SENSOR PROTEIN NARQ"/>
    <property type="match status" value="1"/>
</dbReference>
<dbReference type="Gene3D" id="3.30.565.10">
    <property type="entry name" value="Histidine kinase-like ATPase, C-terminal domain"/>
    <property type="match status" value="1"/>
</dbReference>
<keyword evidence="6" id="KW-0472">Membrane</keyword>
<dbReference type="EC" id="2.7.13.3" evidence="2"/>
<dbReference type="EMBL" id="LQRT01000058">
    <property type="protein sequence ID" value="KZS38282.1"/>
    <property type="molecule type" value="Genomic_DNA"/>
</dbReference>
<dbReference type="SUPFAM" id="SSF55874">
    <property type="entry name" value="ATPase domain of HSP90 chaperone/DNA topoisomerase II/histidine kinase"/>
    <property type="match status" value="1"/>
</dbReference>
<name>A0A162WTC5_9FLAO</name>
<keyword evidence="5" id="KW-0902">Two-component regulatory system</keyword>
<feature type="domain" description="Histidine kinase/HSP90-like ATPase" evidence="7">
    <location>
        <begin position="591"/>
        <end position="682"/>
    </location>
</feature>
<comment type="catalytic activity">
    <reaction evidence="1">
        <text>ATP + protein L-histidine = ADP + protein N-phospho-L-histidine.</text>
        <dbReference type="EC" id="2.7.13.3"/>
    </reaction>
</comment>
<evidence type="ECO:0000256" key="1">
    <source>
        <dbReference type="ARBA" id="ARBA00000085"/>
    </source>
</evidence>
<dbReference type="STRING" id="1642818.AWE51_17120"/>
<accession>A0A162WTC5</accession>
<dbReference type="SUPFAM" id="SSF48452">
    <property type="entry name" value="TPR-like"/>
    <property type="match status" value="1"/>
</dbReference>
<dbReference type="Proteomes" id="UP000076715">
    <property type="component" value="Unassembled WGS sequence"/>
</dbReference>
<dbReference type="InterPro" id="IPR050482">
    <property type="entry name" value="Sensor_HK_TwoCompSys"/>
</dbReference>
<evidence type="ECO:0000256" key="3">
    <source>
        <dbReference type="ARBA" id="ARBA00022679"/>
    </source>
</evidence>